<dbReference type="InterPro" id="IPR002035">
    <property type="entry name" value="VWF_A"/>
</dbReference>
<protein>
    <recommendedName>
        <fullName evidence="3">VWFA domain-containing protein</fullName>
    </recommendedName>
</protein>
<dbReference type="SMART" id="SM00327">
    <property type="entry name" value="VWA"/>
    <property type="match status" value="1"/>
</dbReference>
<dbReference type="Pfam" id="PF00092">
    <property type="entry name" value="VWA"/>
    <property type="match status" value="1"/>
</dbReference>
<dbReference type="eggNOG" id="ENOG502SCT9">
    <property type="taxonomic scope" value="Eukaryota"/>
</dbReference>
<organism evidence="4">
    <name type="scientific">Fonticula alba</name>
    <name type="common">Slime mold</name>
    <dbReference type="NCBI Taxonomy" id="691883"/>
    <lineage>
        <taxon>Eukaryota</taxon>
        <taxon>Rotosphaerida</taxon>
        <taxon>Fonticulaceae</taxon>
        <taxon>Fonticula</taxon>
    </lineage>
</organism>
<dbReference type="Gene3D" id="3.40.50.410">
    <property type="entry name" value="von Willebrand factor, type A domain"/>
    <property type="match status" value="1"/>
</dbReference>
<accession>A0A058Z933</accession>
<evidence type="ECO:0000256" key="2">
    <source>
        <dbReference type="SAM" id="Phobius"/>
    </source>
</evidence>
<gene>
    <name evidence="4" type="ORF">H696_03181</name>
</gene>
<keyword evidence="5" id="KW-1185">Reference proteome</keyword>
<dbReference type="SUPFAM" id="SSF53300">
    <property type="entry name" value="vWA-like"/>
    <property type="match status" value="1"/>
</dbReference>
<keyword evidence="2" id="KW-0812">Transmembrane</keyword>
<dbReference type="OrthoDB" id="282270at2759"/>
<dbReference type="CDD" id="cd00198">
    <property type="entry name" value="vWFA"/>
    <property type="match status" value="1"/>
</dbReference>
<dbReference type="RefSeq" id="XP_009495340.1">
    <property type="nucleotide sequence ID" value="XM_009497065.1"/>
</dbReference>
<dbReference type="Proteomes" id="UP000030693">
    <property type="component" value="Unassembled WGS sequence"/>
</dbReference>
<name>A0A058Z933_FONAL</name>
<dbReference type="EMBL" id="KB932204">
    <property type="protein sequence ID" value="KCV70824.1"/>
    <property type="molecule type" value="Genomic_DNA"/>
</dbReference>
<feature type="domain" description="VWFA" evidence="3">
    <location>
        <begin position="75"/>
        <end position="194"/>
    </location>
</feature>
<proteinExistence type="predicted"/>
<sequence length="1569" mass="168349">MSDLLHTGGTPAPSRVPFGWRTIVSLGLLALLVVCSIGTTSVRALALAQPKGGLCGPPRCYAPECAGVTPRTKVDYLILLDVSVSMDPSILAVKNVLRTWLNLLTETDVDAHVAIVTYSGRGPVMDKKFTPLNDYTLEEFEQVISMISTYGGHEGTLETIRGVFQANRRDHNVNTIWRADAHPVLMLFTDEDSDPPVSLDNLVSGQPTGRFFCPPESNVNLGRNAMTPANFEKFQQEVDLTADILIRRGVTVFMAVPSKFDDENTCLTSAQFGEANLNVENGDLSGYDPHATHKRVRADPLARNSIQGQMLDAGSTIRLFQIEKVVQDVYAHNFVKNMFIQVTDVVTKCDDRCMEYTCTKDACLPPKDVCGCDGVRHSGKVFDCKGVCGGPAKVDCNGTCNGPFRFDQCGVCTLDGATSSWCEKDCSGNFFRSGLPKNVNMQNDICPAWFDPISSLVADSKFREDARALATKARADNLEPFACEAFRTKHEWNISLKACQPDVAAYRAANPTAGLTSDSDKAGFRAHYLATGWKAGLAVKCLAGSEHFVQPPRKNQCGQCTTVDGGAFCKKDCSGAWRTSQAAMHFVDDCGQCLPAGTNPNKNKDDCGICWGENKQKNACGECNGPRGLNPCGVPLCRLEQAAFCQKSPDQCTCAQDCAGQWYTGTSPANVRDACGQCHPASSPPDNCLTDCKGARYRRGDTPANVLNECGQCLPRSSSNTCVKDCAGKWYDSAKAQSENFVDQCGKCTSRKNPARCEQDCRKEWVREGEDFYVQDVCGICVKQRIDPATGRDVTDLNQNLDACRMCPGVTYQKDPCGNCPNSPKYKMGKNGCGVNLCTLDTCTSNCQCLTDCKGNKYQQGEEPAFSLDQCGFCTAGGQTHTDCQRDCKNQYYRQDTEEPANLTDPCGNCMPGYAPSPGKWAARVHEKCQKDCAGAYFMEGKTAPENEVDACGTCHRVAPGPGGQGPPPAPACVWDSCREVYTSDPKSVVARDECGVCGGTNADKNECGKCNGVRGKDPCGQLLCSLEDRNTCPPGSDKCQCLVDCAGDHYLAPAGARHRLDECGLCFDARPAGGAAGSAAPERHARCKRDCAGIWFAAEKADANPNTPESGAQHWVDPCGKCMPAQPKQEYSCQKDCAGTWGGAAFVDKCGRCRLSDSEEPWCVQDCAGAHHLSNTKPKSERDDCGVCRLVGSAEWNADLDPCGLCRITPGYNSEESCTADCSGKYLLVTDARRAAVDFCGECHQAADLSNFNRNSDRCGICHSSPDDPKFNAQLVMAEGRECGCLSSPEEDPYEAGLLVRCHDLYTDTSFEACHQCPETNACDVTKDGTVRERDRCGRCPGDVVLAGVDQYELFDECGMCCNSLGDESPAAAAASGLVAASTGTYVCNQDLSPCGTGECFKLETLDSCGFCVPTDWDGKWEESEACLPDCSGRFGGDMVLTDCGQCIPAADVEANREICMQDCGGNWFLADQQNPPMVVDSCDQCVRPEDACSNLGTGAIVGIAVGAVAAAGLVAAGAVFAVKYAAKNGLLASSKQAADLGGTDNNNPLFTSRTTTADNPLFAAPTS</sequence>
<evidence type="ECO:0000313" key="5">
    <source>
        <dbReference type="Proteomes" id="UP000030693"/>
    </source>
</evidence>
<feature type="compositionally biased region" description="Polar residues" evidence="1">
    <location>
        <begin position="1545"/>
        <end position="1560"/>
    </location>
</feature>
<feature type="region of interest" description="Disordered" evidence="1">
    <location>
        <begin position="1544"/>
        <end position="1569"/>
    </location>
</feature>
<reference evidence="4" key="1">
    <citation type="submission" date="2013-04" db="EMBL/GenBank/DDBJ databases">
        <title>The Genome Sequence of Fonticula alba ATCC 38817.</title>
        <authorList>
            <consortium name="The Broad Institute Genomics Platform"/>
            <person name="Russ C."/>
            <person name="Cuomo C."/>
            <person name="Burger G."/>
            <person name="Gray M.W."/>
            <person name="Holland P.W.H."/>
            <person name="King N."/>
            <person name="Lang F.B.F."/>
            <person name="Roger A.J."/>
            <person name="Ruiz-Trillo I."/>
            <person name="Brown M."/>
            <person name="Walker B."/>
            <person name="Young S."/>
            <person name="Zeng Q."/>
            <person name="Gargeya S."/>
            <person name="Fitzgerald M."/>
            <person name="Haas B."/>
            <person name="Abouelleil A."/>
            <person name="Allen A.W."/>
            <person name="Alvarado L."/>
            <person name="Arachchi H.M."/>
            <person name="Berlin A.M."/>
            <person name="Chapman S.B."/>
            <person name="Gainer-Dewar J."/>
            <person name="Goldberg J."/>
            <person name="Griggs A."/>
            <person name="Gujja S."/>
            <person name="Hansen M."/>
            <person name="Howarth C."/>
            <person name="Imamovic A."/>
            <person name="Ireland A."/>
            <person name="Larimer J."/>
            <person name="McCowan C."/>
            <person name="Murphy C."/>
            <person name="Pearson M."/>
            <person name="Poon T.W."/>
            <person name="Priest M."/>
            <person name="Roberts A."/>
            <person name="Saif S."/>
            <person name="Shea T."/>
            <person name="Sisk P."/>
            <person name="Sykes S."/>
            <person name="Wortman J."/>
            <person name="Nusbaum C."/>
            <person name="Birren B."/>
        </authorList>
    </citation>
    <scope>NUCLEOTIDE SEQUENCE [LARGE SCALE GENOMIC DNA]</scope>
    <source>
        <strain evidence="4">ATCC 38817</strain>
    </source>
</reference>
<dbReference type="PROSITE" id="PS50234">
    <property type="entry name" value="VWFA"/>
    <property type="match status" value="1"/>
</dbReference>
<evidence type="ECO:0000259" key="3">
    <source>
        <dbReference type="PROSITE" id="PS50234"/>
    </source>
</evidence>
<evidence type="ECO:0000256" key="1">
    <source>
        <dbReference type="SAM" id="MobiDB-lite"/>
    </source>
</evidence>
<evidence type="ECO:0000313" key="4">
    <source>
        <dbReference type="EMBL" id="KCV70824.1"/>
    </source>
</evidence>
<keyword evidence="2" id="KW-1133">Transmembrane helix</keyword>
<dbReference type="GeneID" id="20527906"/>
<dbReference type="InterPro" id="IPR036465">
    <property type="entry name" value="vWFA_dom_sf"/>
</dbReference>
<keyword evidence="2" id="KW-0472">Membrane</keyword>
<feature type="transmembrane region" description="Helical" evidence="2">
    <location>
        <begin position="1497"/>
        <end position="1524"/>
    </location>
</feature>